<evidence type="ECO:0000313" key="1">
    <source>
        <dbReference type="EMBL" id="MBK1814199.1"/>
    </source>
</evidence>
<organism evidence="1 2">
    <name type="scientific">Luteolibacter yonseiensis</name>
    <dbReference type="NCBI Taxonomy" id="1144680"/>
    <lineage>
        <taxon>Bacteria</taxon>
        <taxon>Pseudomonadati</taxon>
        <taxon>Verrucomicrobiota</taxon>
        <taxon>Verrucomicrobiia</taxon>
        <taxon>Verrucomicrobiales</taxon>
        <taxon>Verrucomicrobiaceae</taxon>
        <taxon>Luteolibacter</taxon>
    </lineage>
</organism>
<accession>A0A934QZY9</accession>
<dbReference type="AlphaFoldDB" id="A0A934QZY9"/>
<sequence>MTSNLGKIDAICGYATLAVDLLSEELQQNNDPREWLSGTAKLHGMILHDVDESLLSHRLAQMFVVTVHAQLEDFLNAYLTEHSASSEWPKKKDGESLFHRVLSNLQLIFRKDCEKDRETCEYYRLIRNRFSHIEENDQRLKNQRSKLRALMNIDSEHLPPKEYDQLDYGDFDLFTRAVKSIAARICSESRPPDATLVEIAKSGPFRELKRYQKNPTRYRNALRQKLLMEFGLDESESASIVESVVSGR</sequence>
<dbReference type="Proteomes" id="UP000600139">
    <property type="component" value="Unassembled WGS sequence"/>
</dbReference>
<protein>
    <submittedName>
        <fullName evidence="1">Uncharacterized protein</fullName>
    </submittedName>
</protein>
<dbReference type="RefSeq" id="WP_200349165.1">
    <property type="nucleotide sequence ID" value="NZ_BAABHZ010000005.1"/>
</dbReference>
<evidence type="ECO:0000313" key="2">
    <source>
        <dbReference type="Proteomes" id="UP000600139"/>
    </source>
</evidence>
<reference evidence="1" key="1">
    <citation type="submission" date="2021-01" db="EMBL/GenBank/DDBJ databases">
        <title>Modified the classification status of verrucomicrobia.</title>
        <authorList>
            <person name="Feng X."/>
        </authorList>
    </citation>
    <scope>NUCLEOTIDE SEQUENCE</scope>
    <source>
        <strain evidence="1">JCM 18052</strain>
    </source>
</reference>
<comment type="caution">
    <text evidence="1">The sequence shown here is derived from an EMBL/GenBank/DDBJ whole genome shotgun (WGS) entry which is preliminary data.</text>
</comment>
<keyword evidence="2" id="KW-1185">Reference proteome</keyword>
<proteinExistence type="predicted"/>
<gene>
    <name evidence="1" type="ORF">JIN84_01070</name>
</gene>
<dbReference type="EMBL" id="JAENIK010000002">
    <property type="protein sequence ID" value="MBK1814199.1"/>
    <property type="molecule type" value="Genomic_DNA"/>
</dbReference>
<name>A0A934QZY9_9BACT</name>